<keyword evidence="1" id="KW-1133">Transmembrane helix</keyword>
<evidence type="ECO:0000313" key="2">
    <source>
        <dbReference type="EMBL" id="CAH1103683.1"/>
    </source>
</evidence>
<protein>
    <submittedName>
        <fullName evidence="2">Uncharacterized protein</fullName>
    </submittedName>
</protein>
<dbReference type="PROSITE" id="PS51257">
    <property type="entry name" value="PROKAR_LIPOPROTEIN"/>
    <property type="match status" value="1"/>
</dbReference>
<gene>
    <name evidence="2" type="ORF">PSYICH_LOCUS4881</name>
</gene>
<keyword evidence="3" id="KW-1185">Reference proteome</keyword>
<organism evidence="2 3">
    <name type="scientific">Psylliodes chrysocephalus</name>
    <dbReference type="NCBI Taxonomy" id="3402493"/>
    <lineage>
        <taxon>Eukaryota</taxon>
        <taxon>Metazoa</taxon>
        <taxon>Ecdysozoa</taxon>
        <taxon>Arthropoda</taxon>
        <taxon>Hexapoda</taxon>
        <taxon>Insecta</taxon>
        <taxon>Pterygota</taxon>
        <taxon>Neoptera</taxon>
        <taxon>Endopterygota</taxon>
        <taxon>Coleoptera</taxon>
        <taxon>Polyphaga</taxon>
        <taxon>Cucujiformia</taxon>
        <taxon>Chrysomeloidea</taxon>
        <taxon>Chrysomelidae</taxon>
        <taxon>Galerucinae</taxon>
        <taxon>Alticini</taxon>
        <taxon>Psylliodes</taxon>
    </lineage>
</organism>
<name>A0A9P0G8D3_9CUCU</name>
<evidence type="ECO:0000313" key="3">
    <source>
        <dbReference type="Proteomes" id="UP001153636"/>
    </source>
</evidence>
<dbReference type="EMBL" id="OV651827">
    <property type="protein sequence ID" value="CAH1103683.1"/>
    <property type="molecule type" value="Genomic_DNA"/>
</dbReference>
<keyword evidence="1" id="KW-0812">Transmembrane</keyword>
<proteinExistence type="predicted"/>
<keyword evidence="1" id="KW-0472">Membrane</keyword>
<dbReference type="Proteomes" id="UP001153636">
    <property type="component" value="Chromosome 15"/>
</dbReference>
<accession>A0A9P0G8D3</accession>
<feature type="transmembrane region" description="Helical" evidence="1">
    <location>
        <begin position="6"/>
        <end position="32"/>
    </location>
</feature>
<dbReference type="AlphaFoldDB" id="A0A9P0G8D3"/>
<evidence type="ECO:0000256" key="1">
    <source>
        <dbReference type="SAM" id="Phobius"/>
    </source>
</evidence>
<sequence>MKNFSLFRSIVLLLVIQSCLFLSFKLMFYLFLITYKTEYASLLFVFVRF</sequence>
<reference evidence="2" key="1">
    <citation type="submission" date="2022-01" db="EMBL/GenBank/DDBJ databases">
        <authorList>
            <person name="King R."/>
        </authorList>
    </citation>
    <scope>NUCLEOTIDE SEQUENCE</scope>
</reference>